<gene>
    <name evidence="2" type="ORF">J421_1015</name>
</gene>
<organism evidence="2 3">
    <name type="scientific">Gemmatirosa kalamazoonensis</name>
    <dbReference type="NCBI Taxonomy" id="861299"/>
    <lineage>
        <taxon>Bacteria</taxon>
        <taxon>Pseudomonadati</taxon>
        <taxon>Gemmatimonadota</taxon>
        <taxon>Gemmatimonadia</taxon>
        <taxon>Gemmatimonadales</taxon>
        <taxon>Gemmatimonadaceae</taxon>
        <taxon>Gemmatirosa</taxon>
    </lineage>
</organism>
<dbReference type="STRING" id="861299.J421_1015"/>
<dbReference type="EMBL" id="CP007128">
    <property type="protein sequence ID" value="AHG88552.1"/>
    <property type="molecule type" value="Genomic_DNA"/>
</dbReference>
<feature type="region of interest" description="Disordered" evidence="1">
    <location>
        <begin position="225"/>
        <end position="245"/>
    </location>
</feature>
<dbReference type="OrthoDB" id="6807706at2"/>
<dbReference type="PATRIC" id="fig|861299.3.peg.1029"/>
<sequence length="418" mass="44849">MGARARDHALPEARALVERFVAGAIDLATFRQELDRRAKSEWRALALRGPAGAMVLNQLAKHADADSLAAALRAVLPAPPDAPTALERLRAWVRAATALVSDAPNAAPGRLVAFAAACWHVQAPERWPAYHPSARAALAAEEGLFAPTGDAPSDYLAFRHAFLALAAAVGIGDAQLERLCRAHAGRVADDPDFDETLDEPTSVRRRAPRVTRVPRVTRAARVAERPPAYAPAAEPATVAGPADRPAVPGHTQVQWLLARLGRALGCRVWIAANDHARTWEGEALGTLSLPRLPRLGLDDESERLVRLIDVVWISGRHRVAAAFEVERTTSVHSGILRMADLAALAPNLSFPMYVVAPRDRLPKVRRELARPSLQALGLGRRCGFFSAESLVASADAIARFGGGPAAIERLAERVSEPA</sequence>
<dbReference type="KEGG" id="gba:J421_1015"/>
<evidence type="ECO:0000313" key="3">
    <source>
        <dbReference type="Proteomes" id="UP000019151"/>
    </source>
</evidence>
<dbReference type="InParanoid" id="W0RDN0"/>
<protein>
    <submittedName>
        <fullName evidence="2">Uncharacterized protein</fullName>
    </submittedName>
</protein>
<feature type="compositionally biased region" description="Low complexity" evidence="1">
    <location>
        <begin position="225"/>
        <end position="239"/>
    </location>
</feature>
<evidence type="ECO:0000256" key="1">
    <source>
        <dbReference type="SAM" id="MobiDB-lite"/>
    </source>
</evidence>
<proteinExistence type="predicted"/>
<accession>W0RDN0</accession>
<name>W0RDN0_9BACT</name>
<keyword evidence="3" id="KW-1185">Reference proteome</keyword>
<dbReference type="HOGENOM" id="CLU_656820_0_0_0"/>
<dbReference type="Proteomes" id="UP000019151">
    <property type="component" value="Chromosome"/>
</dbReference>
<reference evidence="2 3" key="1">
    <citation type="journal article" date="2014" name="Genome Announc.">
        <title>Genome Sequence and Methylome of Soil Bacterium Gemmatirosa kalamazoonensis KBS708T, a Member of the Rarely Cultivated Gemmatimonadetes Phylum.</title>
        <authorList>
            <person name="Debruyn J.M."/>
            <person name="Radosevich M."/>
            <person name="Wommack K.E."/>
            <person name="Polson S.W."/>
            <person name="Hauser L.J."/>
            <person name="Fawaz M.N."/>
            <person name="Korlach J."/>
            <person name="Tsai Y.C."/>
        </authorList>
    </citation>
    <scope>NUCLEOTIDE SEQUENCE [LARGE SCALE GENOMIC DNA]</scope>
    <source>
        <strain evidence="2 3">KBS708</strain>
    </source>
</reference>
<evidence type="ECO:0000313" key="2">
    <source>
        <dbReference type="EMBL" id="AHG88552.1"/>
    </source>
</evidence>
<dbReference type="RefSeq" id="WP_025410083.1">
    <property type="nucleotide sequence ID" value="NZ_CP007128.1"/>
</dbReference>
<dbReference type="AlphaFoldDB" id="W0RDN0"/>
<dbReference type="eggNOG" id="COG1743">
    <property type="taxonomic scope" value="Bacteria"/>
</dbReference>